<dbReference type="EMBL" id="NKQK01000026">
    <property type="protein sequence ID" value="PSR89684.1"/>
    <property type="molecule type" value="Genomic_DNA"/>
</dbReference>
<dbReference type="Gene3D" id="1.10.10.60">
    <property type="entry name" value="Homeodomain-like"/>
    <property type="match status" value="1"/>
</dbReference>
<dbReference type="PANTHER" id="PTHR31307">
    <property type="entry name" value="TRIHELIX TRANSCRIPTION FACTOR ASIL2"/>
    <property type="match status" value="1"/>
</dbReference>
<reference evidence="3 4" key="1">
    <citation type="submission" date="2017-07" db="EMBL/GenBank/DDBJ databases">
        <title>An improved, manually edited Actinidia chinensis var. chinensis (kiwifruit) genome highlights the challenges associated with draft genomes and gene prediction in plants.</title>
        <authorList>
            <person name="Pilkington S."/>
            <person name="Crowhurst R."/>
            <person name="Hilario E."/>
            <person name="Nardozza S."/>
            <person name="Fraser L."/>
            <person name="Peng Y."/>
            <person name="Gunaseelan K."/>
            <person name="Simpson R."/>
            <person name="Tahir J."/>
            <person name="Deroles S."/>
            <person name="Templeton K."/>
            <person name="Luo Z."/>
            <person name="Davy M."/>
            <person name="Cheng C."/>
            <person name="Mcneilage M."/>
            <person name="Scaglione D."/>
            <person name="Liu Y."/>
            <person name="Zhang Q."/>
            <person name="Datson P."/>
            <person name="De Silva N."/>
            <person name="Gardiner S."/>
            <person name="Bassett H."/>
            <person name="Chagne D."/>
            <person name="Mccallum J."/>
            <person name="Dzierzon H."/>
            <person name="Deng C."/>
            <person name="Wang Y.-Y."/>
            <person name="Barron N."/>
            <person name="Manako K."/>
            <person name="Bowen J."/>
            <person name="Foster T."/>
            <person name="Erridge Z."/>
            <person name="Tiffin H."/>
            <person name="Waite C."/>
            <person name="Davies K."/>
            <person name="Grierson E."/>
            <person name="Laing W."/>
            <person name="Kirk R."/>
            <person name="Chen X."/>
            <person name="Wood M."/>
            <person name="Montefiori M."/>
            <person name="Brummell D."/>
            <person name="Schwinn K."/>
            <person name="Catanach A."/>
            <person name="Fullerton C."/>
            <person name="Li D."/>
            <person name="Meiyalaghan S."/>
            <person name="Nieuwenhuizen N."/>
            <person name="Read N."/>
            <person name="Prakash R."/>
            <person name="Hunter D."/>
            <person name="Zhang H."/>
            <person name="Mckenzie M."/>
            <person name="Knabel M."/>
            <person name="Harris A."/>
            <person name="Allan A."/>
            <person name="Chen A."/>
            <person name="Janssen B."/>
            <person name="Plunkett B."/>
            <person name="Dwamena C."/>
            <person name="Voogd C."/>
            <person name="Leif D."/>
            <person name="Lafferty D."/>
            <person name="Souleyre E."/>
            <person name="Varkonyi-Gasic E."/>
            <person name="Gambi F."/>
            <person name="Hanley J."/>
            <person name="Yao J.-L."/>
            <person name="Cheung J."/>
            <person name="David K."/>
            <person name="Warren B."/>
            <person name="Marsh K."/>
            <person name="Snowden K."/>
            <person name="Lin-Wang K."/>
            <person name="Brian L."/>
            <person name="Martinez-Sanchez M."/>
            <person name="Wang M."/>
            <person name="Ileperuma N."/>
            <person name="Macnee N."/>
            <person name="Campin R."/>
            <person name="Mcatee P."/>
            <person name="Drummond R."/>
            <person name="Espley R."/>
            <person name="Ireland H."/>
            <person name="Wu R."/>
            <person name="Atkinson R."/>
            <person name="Karunairetnam S."/>
            <person name="Bulley S."/>
            <person name="Chunkath S."/>
            <person name="Hanley Z."/>
            <person name="Storey R."/>
            <person name="Thrimawithana A."/>
            <person name="Thomson S."/>
            <person name="David C."/>
            <person name="Testolin R."/>
        </authorList>
    </citation>
    <scope>NUCLEOTIDE SEQUENCE [LARGE SCALE GENOMIC DNA]</scope>
    <source>
        <strain evidence="4">cv. Red5</strain>
        <tissue evidence="3">Young leaf</tissue>
    </source>
</reference>
<organism evidence="3 4">
    <name type="scientific">Actinidia chinensis var. chinensis</name>
    <name type="common">Chinese soft-hair kiwi</name>
    <dbReference type="NCBI Taxonomy" id="1590841"/>
    <lineage>
        <taxon>Eukaryota</taxon>
        <taxon>Viridiplantae</taxon>
        <taxon>Streptophyta</taxon>
        <taxon>Embryophyta</taxon>
        <taxon>Tracheophyta</taxon>
        <taxon>Spermatophyta</taxon>
        <taxon>Magnoliopsida</taxon>
        <taxon>eudicotyledons</taxon>
        <taxon>Gunneridae</taxon>
        <taxon>Pentapetalae</taxon>
        <taxon>asterids</taxon>
        <taxon>Ericales</taxon>
        <taxon>Actinidiaceae</taxon>
        <taxon>Actinidia</taxon>
    </lineage>
</organism>
<feature type="region of interest" description="Disordered" evidence="1">
    <location>
        <begin position="230"/>
        <end position="265"/>
    </location>
</feature>
<dbReference type="SMART" id="SM00595">
    <property type="entry name" value="MADF"/>
    <property type="match status" value="1"/>
</dbReference>
<evidence type="ECO:0000259" key="2">
    <source>
        <dbReference type="PROSITE" id="PS50090"/>
    </source>
</evidence>
<dbReference type="FunCoup" id="A0A2R6PEA3">
    <property type="interactions" value="510"/>
</dbReference>
<feature type="region of interest" description="Disordered" evidence="1">
    <location>
        <begin position="1"/>
        <end position="63"/>
    </location>
</feature>
<feature type="compositionally biased region" description="Basic and acidic residues" evidence="1">
    <location>
        <begin position="233"/>
        <end position="242"/>
    </location>
</feature>
<dbReference type="InterPro" id="IPR001005">
    <property type="entry name" value="SANT/Myb"/>
</dbReference>
<evidence type="ECO:0000313" key="3">
    <source>
        <dbReference type="EMBL" id="PSR89684.1"/>
    </source>
</evidence>
<feature type="compositionally biased region" description="Pro residues" evidence="1">
    <location>
        <begin position="32"/>
        <end position="43"/>
    </location>
</feature>
<dbReference type="InParanoid" id="A0A2R6PEA3"/>
<name>A0A2R6PEA3_ACTCC</name>
<dbReference type="AlphaFoldDB" id="A0A2R6PEA3"/>
<dbReference type="STRING" id="1590841.A0A2R6PEA3"/>
<dbReference type="Pfam" id="PF13837">
    <property type="entry name" value="Myb_DNA-bind_4"/>
    <property type="match status" value="1"/>
</dbReference>
<dbReference type="Gramene" id="PSR89684">
    <property type="protein sequence ID" value="PSR89684"/>
    <property type="gene ID" value="CEY00_Acc29890"/>
</dbReference>
<comment type="caution">
    <text evidence="3">The sequence shown here is derived from an EMBL/GenBank/DDBJ whole genome shotgun (WGS) entry which is preliminary data.</text>
</comment>
<dbReference type="FunFam" id="1.10.10.60:FF:000152">
    <property type="entry name" value="Trihelix transcription factor ASIL2"/>
    <property type="match status" value="1"/>
</dbReference>
<keyword evidence="4" id="KW-1185">Reference proteome</keyword>
<evidence type="ECO:0000256" key="1">
    <source>
        <dbReference type="SAM" id="MobiDB-lite"/>
    </source>
</evidence>
<dbReference type="InterPro" id="IPR044823">
    <property type="entry name" value="ASIL1/2-like"/>
</dbReference>
<dbReference type="PROSITE" id="PS50090">
    <property type="entry name" value="MYB_LIKE"/>
    <property type="match status" value="1"/>
</dbReference>
<reference evidence="4" key="2">
    <citation type="journal article" date="2018" name="BMC Genomics">
        <title>A manually annotated Actinidia chinensis var. chinensis (kiwifruit) genome highlights the challenges associated with draft genomes and gene prediction in plants.</title>
        <authorList>
            <person name="Pilkington S.M."/>
            <person name="Crowhurst R."/>
            <person name="Hilario E."/>
            <person name="Nardozza S."/>
            <person name="Fraser L."/>
            <person name="Peng Y."/>
            <person name="Gunaseelan K."/>
            <person name="Simpson R."/>
            <person name="Tahir J."/>
            <person name="Deroles S.C."/>
            <person name="Templeton K."/>
            <person name="Luo Z."/>
            <person name="Davy M."/>
            <person name="Cheng C."/>
            <person name="McNeilage M."/>
            <person name="Scaglione D."/>
            <person name="Liu Y."/>
            <person name="Zhang Q."/>
            <person name="Datson P."/>
            <person name="De Silva N."/>
            <person name="Gardiner S.E."/>
            <person name="Bassett H."/>
            <person name="Chagne D."/>
            <person name="McCallum J."/>
            <person name="Dzierzon H."/>
            <person name="Deng C."/>
            <person name="Wang Y.Y."/>
            <person name="Barron L."/>
            <person name="Manako K."/>
            <person name="Bowen J."/>
            <person name="Foster T.M."/>
            <person name="Erridge Z.A."/>
            <person name="Tiffin H."/>
            <person name="Waite C.N."/>
            <person name="Davies K.M."/>
            <person name="Grierson E.P."/>
            <person name="Laing W.A."/>
            <person name="Kirk R."/>
            <person name="Chen X."/>
            <person name="Wood M."/>
            <person name="Montefiori M."/>
            <person name="Brummell D.A."/>
            <person name="Schwinn K.E."/>
            <person name="Catanach A."/>
            <person name="Fullerton C."/>
            <person name="Li D."/>
            <person name="Meiyalaghan S."/>
            <person name="Nieuwenhuizen N."/>
            <person name="Read N."/>
            <person name="Prakash R."/>
            <person name="Hunter D."/>
            <person name="Zhang H."/>
            <person name="McKenzie M."/>
            <person name="Knabel M."/>
            <person name="Harris A."/>
            <person name="Allan A.C."/>
            <person name="Gleave A."/>
            <person name="Chen A."/>
            <person name="Janssen B.J."/>
            <person name="Plunkett B."/>
            <person name="Ampomah-Dwamena C."/>
            <person name="Voogd C."/>
            <person name="Leif D."/>
            <person name="Lafferty D."/>
            <person name="Souleyre E.J.F."/>
            <person name="Varkonyi-Gasic E."/>
            <person name="Gambi F."/>
            <person name="Hanley J."/>
            <person name="Yao J.L."/>
            <person name="Cheung J."/>
            <person name="David K.M."/>
            <person name="Warren B."/>
            <person name="Marsh K."/>
            <person name="Snowden K.C."/>
            <person name="Lin-Wang K."/>
            <person name="Brian L."/>
            <person name="Martinez-Sanchez M."/>
            <person name="Wang M."/>
            <person name="Ileperuma N."/>
            <person name="Macnee N."/>
            <person name="Campin R."/>
            <person name="McAtee P."/>
            <person name="Drummond R.S.M."/>
            <person name="Espley R.V."/>
            <person name="Ireland H.S."/>
            <person name="Wu R."/>
            <person name="Atkinson R.G."/>
            <person name="Karunairetnam S."/>
            <person name="Bulley S."/>
            <person name="Chunkath S."/>
            <person name="Hanley Z."/>
            <person name="Storey R."/>
            <person name="Thrimawithana A.H."/>
            <person name="Thomson S."/>
            <person name="David C."/>
            <person name="Testolin R."/>
            <person name="Huang H."/>
            <person name="Hellens R.P."/>
            <person name="Schaffer R.J."/>
        </authorList>
    </citation>
    <scope>NUCLEOTIDE SEQUENCE [LARGE SCALE GENOMIC DNA]</scope>
    <source>
        <strain evidence="4">cv. Red5</strain>
    </source>
</reference>
<feature type="compositionally biased region" description="Acidic residues" evidence="1">
    <location>
        <begin position="243"/>
        <end position="259"/>
    </location>
</feature>
<dbReference type="Proteomes" id="UP000241394">
    <property type="component" value="Chromosome LG26"/>
</dbReference>
<feature type="domain" description="Myb-like" evidence="2">
    <location>
        <begin position="62"/>
        <end position="123"/>
    </location>
</feature>
<accession>A0A2R6PEA3</accession>
<gene>
    <name evidence="3" type="ORF">CEY00_Acc29890</name>
</gene>
<dbReference type="InterPro" id="IPR044822">
    <property type="entry name" value="Myb_DNA-bind_4"/>
</dbReference>
<proteinExistence type="predicted"/>
<feature type="region of interest" description="Disordered" evidence="1">
    <location>
        <begin position="163"/>
        <end position="197"/>
    </location>
</feature>
<dbReference type="PANTHER" id="PTHR31307:SF3">
    <property type="entry name" value="HOMEODOMAIN-LIKE SUPERFAMILY PROTEIN"/>
    <property type="match status" value="1"/>
</dbReference>
<evidence type="ECO:0000313" key="4">
    <source>
        <dbReference type="Proteomes" id="UP000241394"/>
    </source>
</evidence>
<dbReference type="OMA" id="WRMEMEN"/>
<dbReference type="OrthoDB" id="1901794at2759"/>
<protein>
    <submittedName>
        <fullName evidence="3">Trihelix transcription factor</fullName>
    </submittedName>
</protein>
<feature type="compositionally biased region" description="Pro residues" evidence="1">
    <location>
        <begin position="7"/>
        <end position="20"/>
    </location>
</feature>
<sequence>MASPTSTTPPPPPPASPPLDPDQNPSHHSSPSPSPPPPNPSSPRPLRSMIPASPAKKPQPLPWSHQETVNLIEAYQEKWYSLKRGPLKSSQWEEVAVTVAARCGYEEPSKTAVQCRHKIEKLRKRYRSEKQRPNPHAWDFFALMHRLDHGPLPISAQPMALIHYPKNNPKHGCGDGDDDDNDNSDKRSKSKSINRILGGHVSKIKAPANQKLGDGGDRGLVFLGKRSARKRPERFERHKSESEGEEEEEEEVEEEEEEVVVGGGEGGRGVVAELAAEIKAFAEGFVRMENKKLEMMRETERYRMEMENKRMEMILESQRKTVDTIVRAFGSHKKMKTGQDI</sequence>